<dbReference type="InterPro" id="IPR035446">
    <property type="entry name" value="SLSG/EP1"/>
</dbReference>
<keyword evidence="8" id="KW-1185">Reference proteome</keyword>
<comment type="caution">
    <text evidence="7">The sequence shown here is derived from an EMBL/GenBank/DDBJ whole genome shotgun (WGS) entry which is preliminary data.</text>
</comment>
<dbReference type="PIRSF" id="PIRSF002686">
    <property type="entry name" value="SLG"/>
    <property type="match status" value="1"/>
</dbReference>
<dbReference type="GO" id="GO:0048544">
    <property type="term" value="P:recognition of pollen"/>
    <property type="evidence" value="ECO:0007669"/>
    <property type="project" value="InterPro"/>
</dbReference>
<dbReference type="SUPFAM" id="SSF51110">
    <property type="entry name" value="alpha-D-mannose-specific plant lectins"/>
    <property type="match status" value="1"/>
</dbReference>
<dbReference type="InterPro" id="IPR000858">
    <property type="entry name" value="S_locus_glycoprot_dom"/>
</dbReference>
<keyword evidence="4" id="KW-1133">Transmembrane helix</keyword>
<organism evidence="7 8">
    <name type="scientific">Thalictrum thalictroides</name>
    <name type="common">Rue-anemone</name>
    <name type="synonym">Anemone thalictroides</name>
    <dbReference type="NCBI Taxonomy" id="46969"/>
    <lineage>
        <taxon>Eukaryota</taxon>
        <taxon>Viridiplantae</taxon>
        <taxon>Streptophyta</taxon>
        <taxon>Embryophyta</taxon>
        <taxon>Tracheophyta</taxon>
        <taxon>Spermatophyta</taxon>
        <taxon>Magnoliopsida</taxon>
        <taxon>Ranunculales</taxon>
        <taxon>Ranunculaceae</taxon>
        <taxon>Thalictroideae</taxon>
        <taxon>Thalictrum</taxon>
    </lineage>
</organism>
<dbReference type="EMBL" id="JABWDY010027636">
    <property type="protein sequence ID" value="KAF5187746.1"/>
    <property type="molecule type" value="Genomic_DNA"/>
</dbReference>
<evidence type="ECO:0000256" key="2">
    <source>
        <dbReference type="ARBA" id="ARBA00022729"/>
    </source>
</evidence>
<dbReference type="PROSITE" id="PS50948">
    <property type="entry name" value="PAN"/>
    <property type="match status" value="1"/>
</dbReference>
<reference evidence="7 8" key="1">
    <citation type="submission" date="2020-06" db="EMBL/GenBank/DDBJ databases">
        <title>Transcriptomic and genomic resources for Thalictrum thalictroides and T. hernandezii: Facilitating candidate gene discovery in an emerging model plant lineage.</title>
        <authorList>
            <person name="Arias T."/>
            <person name="Riano-Pachon D.M."/>
            <person name="Di Stilio V.S."/>
        </authorList>
    </citation>
    <scope>NUCLEOTIDE SEQUENCE [LARGE SCALE GENOMIC DNA]</scope>
    <source>
        <strain evidence="8">cv. WT478/WT964</strain>
        <tissue evidence="7">Leaves</tissue>
    </source>
</reference>
<dbReference type="PANTHER" id="PTHR32444:SF108">
    <property type="entry name" value="OS02G0527900 PROTEIN"/>
    <property type="match status" value="1"/>
</dbReference>
<sequence length="488" mass="55069">MKTTTELTKPIHYVLLIIFSFLLYVNKATTQQILHRGFSVTPDSSVLSFQSLLNDPTGNFSLGFLRVDRSQLSLAILHVPSSETIWLAKTSTSSIKWSKPTKLFFNGSLVLSDQHKKVIWSTQGNGDSVLLLNNSNLQIQSEKSSSSHSVLWQSFDFPSDTLIENQNFTVEMSLVSSNGLYSMRLGDDYLGLYTYFDQDSNQIYWKHRAMQAKAEIVEGQGPIYAQISLNGFLGMYQKEQAPVDVLPFDSFQRPINGIRRLRLESDGNIKAYYWNGLKWITDFTAISDVCELPNSCGSYGLCRPGKGCQCLDNKTEYQTGECFSPESGDLCREKQMINKGYWILRRKGVELPYKELMAFEKMGTLDECEGTCEKNCSCWGALFNNVSGYCYFVDYPINSLVSVGDENKLGFFKVRRVAEKKRNVGYAIGVGLLVGALVIFVGFALFGIYTIWRRKQRMNCRFMEDGVSPGPYSDLGSSSFRSIELCKS</sequence>
<keyword evidence="2" id="KW-0732">Signal</keyword>
<dbReference type="InterPro" id="IPR003609">
    <property type="entry name" value="Pan_app"/>
</dbReference>
<evidence type="ECO:0000256" key="3">
    <source>
        <dbReference type="ARBA" id="ARBA00023157"/>
    </source>
</evidence>
<evidence type="ECO:0000259" key="6">
    <source>
        <dbReference type="PROSITE" id="PS50948"/>
    </source>
</evidence>
<dbReference type="Gene3D" id="2.90.10.30">
    <property type="match status" value="1"/>
</dbReference>
<feature type="domain" description="Apple" evidence="6">
    <location>
        <begin position="331"/>
        <end position="416"/>
    </location>
</feature>
<gene>
    <name evidence="7" type="ORF">FRX31_022666</name>
</gene>
<protein>
    <submittedName>
        <fullName evidence="7">Pan domain-containing protein</fullName>
    </submittedName>
</protein>
<keyword evidence="3" id="KW-1015">Disulfide bond</keyword>
<dbReference type="PROSITE" id="PS50927">
    <property type="entry name" value="BULB_LECTIN"/>
    <property type="match status" value="1"/>
</dbReference>
<evidence type="ECO:0000313" key="8">
    <source>
        <dbReference type="Proteomes" id="UP000554482"/>
    </source>
</evidence>
<proteinExistence type="predicted"/>
<dbReference type="OrthoDB" id="590879at2759"/>
<keyword evidence="4" id="KW-0472">Membrane</keyword>
<evidence type="ECO:0000313" key="7">
    <source>
        <dbReference type="EMBL" id="KAF5187746.1"/>
    </source>
</evidence>
<evidence type="ECO:0000256" key="1">
    <source>
        <dbReference type="ARBA" id="ARBA00003061"/>
    </source>
</evidence>
<feature type="transmembrane region" description="Helical" evidence="4">
    <location>
        <begin position="424"/>
        <end position="452"/>
    </location>
</feature>
<dbReference type="PANTHER" id="PTHR32444">
    <property type="entry name" value="BULB-TYPE LECTIN DOMAIN-CONTAINING PROTEIN"/>
    <property type="match status" value="1"/>
</dbReference>
<accession>A0A7J6VRM5</accession>
<evidence type="ECO:0000256" key="4">
    <source>
        <dbReference type="SAM" id="Phobius"/>
    </source>
</evidence>
<dbReference type="InterPro" id="IPR036426">
    <property type="entry name" value="Bulb-type_lectin_dom_sf"/>
</dbReference>
<dbReference type="InterPro" id="IPR001480">
    <property type="entry name" value="Bulb-type_lectin_dom"/>
</dbReference>
<dbReference type="Pfam" id="PF01453">
    <property type="entry name" value="B_lectin"/>
    <property type="match status" value="1"/>
</dbReference>
<keyword evidence="4" id="KW-0812">Transmembrane</keyword>
<dbReference type="SMART" id="SM00108">
    <property type="entry name" value="B_lectin"/>
    <property type="match status" value="1"/>
</dbReference>
<evidence type="ECO:0000259" key="5">
    <source>
        <dbReference type="PROSITE" id="PS50927"/>
    </source>
</evidence>
<dbReference type="Pfam" id="PF00954">
    <property type="entry name" value="S_locus_glycop"/>
    <property type="match status" value="1"/>
</dbReference>
<dbReference type="Proteomes" id="UP000554482">
    <property type="component" value="Unassembled WGS sequence"/>
</dbReference>
<feature type="domain" description="Bulb-type lectin" evidence="5">
    <location>
        <begin position="38"/>
        <end position="152"/>
    </location>
</feature>
<name>A0A7J6VRM5_THATH</name>
<dbReference type="AlphaFoldDB" id="A0A7J6VRM5"/>
<comment type="function">
    <text evidence="1">Involved in sporophytic self-incompatibility system (the inability of flowering plants to achieve self-fertilization).</text>
</comment>